<evidence type="ECO:0000256" key="4">
    <source>
        <dbReference type="ARBA" id="ARBA00023136"/>
    </source>
</evidence>
<feature type="transmembrane region" description="Helical" evidence="6">
    <location>
        <begin position="222"/>
        <end position="240"/>
    </location>
</feature>
<evidence type="ECO:0000256" key="3">
    <source>
        <dbReference type="ARBA" id="ARBA00022989"/>
    </source>
</evidence>
<reference evidence="9" key="3">
    <citation type="submission" date="2024-02" db="UniProtKB">
        <authorList>
            <consortium name="WormBaseParasite"/>
        </authorList>
    </citation>
    <scope>IDENTIFICATION</scope>
    <source>
        <strain evidence="9">pt0022</strain>
    </source>
</reference>
<dbReference type="Pfam" id="PF03522">
    <property type="entry name" value="SLC12"/>
    <property type="match status" value="1"/>
</dbReference>
<feature type="transmembrane region" description="Helical" evidence="6">
    <location>
        <begin position="441"/>
        <end position="461"/>
    </location>
</feature>
<dbReference type="GO" id="GO:0006884">
    <property type="term" value="P:cell volume homeostasis"/>
    <property type="evidence" value="ECO:0007669"/>
    <property type="project" value="TreeGrafter"/>
</dbReference>
<keyword evidence="4 6" id="KW-0472">Membrane</keyword>
<keyword evidence="2 6" id="KW-0812">Transmembrane</keyword>
<feature type="domain" description="SLC12A transporter C-terminal" evidence="7">
    <location>
        <begin position="823"/>
        <end position="1025"/>
    </location>
</feature>
<evidence type="ECO:0000256" key="6">
    <source>
        <dbReference type="SAM" id="Phobius"/>
    </source>
</evidence>
<dbReference type="Gene3D" id="1.20.1740.10">
    <property type="entry name" value="Amino acid/polyamine transporter I"/>
    <property type="match status" value="1"/>
</dbReference>
<dbReference type="InterPro" id="IPR004842">
    <property type="entry name" value="SLC12A_fam"/>
</dbReference>
<evidence type="ECO:0000256" key="5">
    <source>
        <dbReference type="SAM" id="MobiDB-lite"/>
    </source>
</evidence>
<accession>A0AAF5PWW3</accession>
<feature type="transmembrane region" description="Helical" evidence="6">
    <location>
        <begin position="561"/>
        <end position="585"/>
    </location>
</feature>
<organism evidence="8 9">
    <name type="scientific">Wuchereria bancrofti</name>
    <dbReference type="NCBI Taxonomy" id="6293"/>
    <lineage>
        <taxon>Eukaryota</taxon>
        <taxon>Metazoa</taxon>
        <taxon>Ecdysozoa</taxon>
        <taxon>Nematoda</taxon>
        <taxon>Chromadorea</taxon>
        <taxon>Rhabditida</taxon>
        <taxon>Spirurina</taxon>
        <taxon>Spiruromorpha</taxon>
        <taxon>Filarioidea</taxon>
        <taxon>Onchocercidae</taxon>
        <taxon>Wuchereria</taxon>
    </lineage>
</organism>
<feature type="transmembrane region" description="Helical" evidence="6">
    <location>
        <begin position="539"/>
        <end position="555"/>
    </location>
</feature>
<dbReference type="PANTHER" id="PTHR11827">
    <property type="entry name" value="SOLUTE CARRIER FAMILY 12, CATION COTRANSPORTERS"/>
    <property type="match status" value="1"/>
</dbReference>
<feature type="region of interest" description="Disordered" evidence="5">
    <location>
        <begin position="16"/>
        <end position="40"/>
    </location>
</feature>
<dbReference type="PANTHER" id="PTHR11827:SF72">
    <property type="entry name" value="GH08340P"/>
    <property type="match status" value="1"/>
</dbReference>
<evidence type="ECO:0000313" key="9">
    <source>
        <dbReference type="WBParaSite" id="mrna-Wban_06752"/>
    </source>
</evidence>
<dbReference type="GO" id="GO:0015379">
    <property type="term" value="F:potassium:chloride symporter activity"/>
    <property type="evidence" value="ECO:0007669"/>
    <property type="project" value="TreeGrafter"/>
</dbReference>
<keyword evidence="3 6" id="KW-1133">Transmembrane helix</keyword>
<comment type="subcellular location">
    <subcellularLocation>
        <location evidence="1">Membrane</location>
        <topology evidence="1">Multi-pass membrane protein</topology>
    </subcellularLocation>
</comment>
<proteinExistence type="predicted"/>
<evidence type="ECO:0000259" key="7">
    <source>
        <dbReference type="Pfam" id="PF03522"/>
    </source>
</evidence>
<dbReference type="GO" id="GO:0055064">
    <property type="term" value="P:chloride ion homeostasis"/>
    <property type="evidence" value="ECO:0007669"/>
    <property type="project" value="TreeGrafter"/>
</dbReference>
<dbReference type="AlphaFoldDB" id="A0AAF5PWW3"/>
<dbReference type="Proteomes" id="UP000093561">
    <property type="component" value="Unassembled WGS sequence"/>
</dbReference>
<feature type="transmembrane region" description="Helical" evidence="6">
    <location>
        <begin position="246"/>
        <end position="267"/>
    </location>
</feature>
<dbReference type="GO" id="GO:0016020">
    <property type="term" value="C:membrane"/>
    <property type="evidence" value="ECO:0007669"/>
    <property type="project" value="UniProtKB-SubCell"/>
</dbReference>
<protein>
    <recommendedName>
        <fullName evidence="7">SLC12A transporter C-terminal domain-containing protein</fullName>
    </recommendedName>
</protein>
<name>A0AAF5PWW3_WUCBA</name>
<reference evidence="8" key="1">
    <citation type="submission" date="2015-03" db="EMBL/GenBank/DDBJ databases">
        <title>Wuchereria bancrofti Genome Sequencing Papua New Guinea Strain.</title>
        <authorList>
            <person name="Small S.T."/>
            <person name="Serre D."/>
            <person name="Zimmerman P.A."/>
        </authorList>
    </citation>
    <scope>NUCLEOTIDE SEQUENCE [LARGE SCALE GENOMIC DNA]</scope>
    <source>
        <strain evidence="8">pt0022</strain>
    </source>
</reference>
<evidence type="ECO:0000313" key="8">
    <source>
        <dbReference type="Proteomes" id="UP000093561"/>
    </source>
</evidence>
<dbReference type="InterPro" id="IPR018491">
    <property type="entry name" value="SLC12_C"/>
</dbReference>
<feature type="transmembrane region" description="Helical" evidence="6">
    <location>
        <begin position="597"/>
        <end position="615"/>
    </location>
</feature>
<evidence type="ECO:0000256" key="2">
    <source>
        <dbReference type="ARBA" id="ARBA00022692"/>
    </source>
</evidence>
<evidence type="ECO:0000256" key="1">
    <source>
        <dbReference type="ARBA" id="ARBA00004141"/>
    </source>
</evidence>
<feature type="transmembrane region" description="Helical" evidence="6">
    <location>
        <begin position="481"/>
        <end position="504"/>
    </location>
</feature>
<dbReference type="WBParaSite" id="mrna-Wban_06752">
    <property type="protein sequence ID" value="mrna-Wban_06752"/>
    <property type="gene ID" value="Wban_06752"/>
</dbReference>
<feature type="transmembrane region" description="Helical" evidence="6">
    <location>
        <begin position="409"/>
        <end position="429"/>
    </location>
</feature>
<feature type="transmembrane region" description="Helical" evidence="6">
    <location>
        <begin position="621"/>
        <end position="639"/>
    </location>
</feature>
<reference evidence="8" key="2">
    <citation type="journal article" date="2016" name="Mol. Ecol.">
        <title>Population genomics of the filarial nematode parasite Wuchereria bancrofti from mosquitoes.</title>
        <authorList>
            <person name="Small S.T."/>
            <person name="Reimer L.J."/>
            <person name="Tisch D.J."/>
            <person name="King C.L."/>
            <person name="Christensen B.M."/>
            <person name="Siba P.M."/>
            <person name="Kazura J.W."/>
            <person name="Serre D."/>
            <person name="Zimmerman P.A."/>
        </authorList>
    </citation>
    <scope>NUCLEOTIDE SEQUENCE</scope>
    <source>
        <strain evidence="8">pt0022</strain>
    </source>
</reference>
<feature type="transmembrane region" description="Helical" evidence="6">
    <location>
        <begin position="161"/>
        <end position="188"/>
    </location>
</feature>
<sequence length="1040" mass="118152">MAKLTDENGEKRYVKKVNGNDFEKNNKRKANLSEEESSDDAINPNYTSSVFLFRKISNIQHIINSVFVQDDNPLYGRGTLGVFSGVYISYMQNILLLGVIFIRLPWIVGVLSLSLTAFSVFLVFTAVLFSSFSVAAIATNGSDRLYGGPFTTIAYSLGNRVALVAGVMLCLANCGFTGICLTICAQLIQQYILKPRPIKPHLAKLAFENNHKAIRELYEKPYYMHLTLLVAFLILITPFNAFGKRILKWICWIPFTVFVILLVGIFVSASSKIIQRDVEPRCIHEPMELIPKDRYHDQVPVLLYLPTNYTTVPPINAIIDPSIMKHFCEYPFYTMNCTSDNVNDCQFNNFRLKAFEWNLKVIQSNLQYHITDINNINNFDWRDIIYDIYFFEGIIISANVKFASVTGSALILLPLFTGSICGINISSMLKSPTKNIPTGIFSSLLTMLFLITILACSLALGIERHLLVDKYGYGTYPSFPIIFTISSPIMLITGLMLMSIAAAIQSMYTAKSLLLSIITSHTIPLPRFFYQRTSKRRKVVAIMITAFLILPYLFVNSLDYISIIASSCMLVALITINIGTIICSTLNFPSFYPTFRFFRSLFAMFGIMACAIMLYGCKPQVGMIVSTIAILIYVIFPLHRRRFRRGTAYAIVVDIANMLLYSSTQKSSVGMVEEFGSKPRCIVFTRFPAPCDNLLRMAKILSQNRSALCLSLIRDTGDQENIGSEDVRTARQYMEYIDLSGYATQFKYQKISSLHSIASALASCCGLGVFQSNTVMIEYPSEAALSGLPDSLLYHYHMHRVCVQHCNLVVVKGIFPLKIPSVQSNKTIDIWWIIDNGDVLLMVARMLKKHKIWCKAKLRLFVVVDIEDDIKKIEKALLLWLIDNHYLIYKIEFIQADSRIISDYVQLRSLQIKRRYCKMDKKSWFTYLQRLVGIPDGMPAQNAIDSGFHGLMTTSIRGNSQMKMSEQQQRARQLNKEILRRSSDAVLVLMNMPEPPVHLERFWKYLNFLNDMSNELKKVLFVRGVDVQSNIDPETSTMKD</sequence>
<dbReference type="GO" id="GO:0055075">
    <property type="term" value="P:potassium ion homeostasis"/>
    <property type="evidence" value="ECO:0007669"/>
    <property type="project" value="TreeGrafter"/>
</dbReference>
<dbReference type="GO" id="GO:1990573">
    <property type="term" value="P:potassium ion import across plasma membrane"/>
    <property type="evidence" value="ECO:0007669"/>
    <property type="project" value="TreeGrafter"/>
</dbReference>